<dbReference type="Gene3D" id="3.40.50.1820">
    <property type="entry name" value="alpha/beta hydrolase"/>
    <property type="match status" value="1"/>
</dbReference>
<gene>
    <name evidence="3" type="ORF">KTC_28490</name>
</gene>
<dbReference type="InterPro" id="IPR029058">
    <property type="entry name" value="AB_hydrolase_fold"/>
</dbReference>
<proteinExistence type="inferred from homology"/>
<organism evidence="3">
    <name type="scientific">Thermosporothrix sp. COM3</name>
    <dbReference type="NCBI Taxonomy" id="2490863"/>
    <lineage>
        <taxon>Bacteria</taxon>
        <taxon>Bacillati</taxon>
        <taxon>Chloroflexota</taxon>
        <taxon>Ktedonobacteria</taxon>
        <taxon>Ktedonobacterales</taxon>
        <taxon>Thermosporotrichaceae</taxon>
        <taxon>Thermosporothrix</taxon>
    </lineage>
</organism>
<dbReference type="Pfam" id="PF00975">
    <property type="entry name" value="Thioesterase"/>
    <property type="match status" value="1"/>
</dbReference>
<feature type="domain" description="Thioesterase" evidence="2">
    <location>
        <begin position="21"/>
        <end position="244"/>
    </location>
</feature>
<dbReference type="EMBL" id="AP019376">
    <property type="protein sequence ID" value="BBH88098.1"/>
    <property type="molecule type" value="Genomic_DNA"/>
</dbReference>
<evidence type="ECO:0000256" key="1">
    <source>
        <dbReference type="ARBA" id="ARBA00007169"/>
    </source>
</evidence>
<dbReference type="GO" id="GO:0008610">
    <property type="term" value="P:lipid biosynthetic process"/>
    <property type="evidence" value="ECO:0007669"/>
    <property type="project" value="TreeGrafter"/>
</dbReference>
<dbReference type="InterPro" id="IPR001031">
    <property type="entry name" value="Thioesterase"/>
</dbReference>
<dbReference type="PANTHER" id="PTHR11487:SF0">
    <property type="entry name" value="S-ACYL FATTY ACID SYNTHASE THIOESTERASE, MEDIUM CHAIN"/>
    <property type="match status" value="1"/>
</dbReference>
<comment type="similarity">
    <text evidence="1">Belongs to the thioesterase family.</text>
</comment>
<dbReference type="InterPro" id="IPR012223">
    <property type="entry name" value="TEII"/>
</dbReference>
<sequence>MASEFNPWIICPEPNPHASIRLFCFPYSGGGASVFTSWAEYLPPEIEVCAIQLPGRENRFGEPFFESLSSLVQELGPYFEPYLDKPFVSFGHCMGSVISFEIARYLRKHYKKQPLHLFVAAHWAPQCMHVIRPIHNLSDEDFIKELHLLKGTSERVLQNKDLLQLMLPMLKADFTLGETYQYVHDEPLQSSISALGGTEDNRVSPDDLLPWKEQTTGSFSSYMYPGGHFFLHTARQKILQTISQALQSYIEHLK</sequence>
<protein>
    <submittedName>
        <fullName evidence="3">Thioesterase</fullName>
    </submittedName>
</protein>
<evidence type="ECO:0000259" key="2">
    <source>
        <dbReference type="Pfam" id="PF00975"/>
    </source>
</evidence>
<dbReference type="PANTHER" id="PTHR11487">
    <property type="entry name" value="THIOESTERASE"/>
    <property type="match status" value="1"/>
</dbReference>
<dbReference type="AlphaFoldDB" id="A0A455SL51"/>
<dbReference type="SUPFAM" id="SSF53474">
    <property type="entry name" value="alpha/beta-Hydrolases"/>
    <property type="match status" value="1"/>
</dbReference>
<reference evidence="3" key="1">
    <citation type="submission" date="2018-12" db="EMBL/GenBank/DDBJ databases">
        <title>Novel natural products biosynthetic potential of the class Ktedonobacteria.</title>
        <authorList>
            <person name="Zheng Y."/>
            <person name="Saitou A."/>
            <person name="Wang C.M."/>
            <person name="Toyoda A."/>
            <person name="Minakuchi Y."/>
            <person name="Sekiguchi Y."/>
            <person name="Ueda K."/>
            <person name="Takano H."/>
            <person name="Sakai Y."/>
            <person name="Yokota A."/>
            <person name="Yabe S."/>
        </authorList>
    </citation>
    <scope>NUCLEOTIDE SEQUENCE</scope>
    <source>
        <strain evidence="3">COM3</strain>
    </source>
</reference>
<evidence type="ECO:0000313" key="3">
    <source>
        <dbReference type="EMBL" id="BBH88098.1"/>
    </source>
</evidence>
<accession>A0A455SL51</accession>
<name>A0A455SL51_9CHLR</name>